<dbReference type="Proteomes" id="UP000219329">
    <property type="component" value="Unassembled WGS sequence"/>
</dbReference>
<evidence type="ECO:0008006" key="3">
    <source>
        <dbReference type="Google" id="ProtNLM"/>
    </source>
</evidence>
<sequence>MSEKIDDFRFVHVSNTYSQNTEGQLVSQVNMKSETDMAVYGEVWSTLTFLQNYETPDAESGEVSFAGEAFHSDGTKTIGFQKGTWKKAGNHVWELEMVGKDSREGDLKTVSRISLETLIWEGSVFRL</sequence>
<protein>
    <recommendedName>
        <fullName evidence="3">Lipocalin-like domain-containing protein</fullName>
    </recommendedName>
</protein>
<proteinExistence type="predicted"/>
<evidence type="ECO:0000313" key="2">
    <source>
        <dbReference type="Proteomes" id="UP000219329"/>
    </source>
</evidence>
<reference evidence="1 2" key="1">
    <citation type="submission" date="2017-08" db="EMBL/GenBank/DDBJ databases">
        <title>Fine stratification of microbial communities through a metagenomic profile of the photic zone.</title>
        <authorList>
            <person name="Haro-Moreno J.M."/>
            <person name="Lopez-Perez M."/>
            <person name="De La Torre J."/>
            <person name="Picazo A."/>
            <person name="Camacho A."/>
            <person name="Rodriguez-Valera F."/>
        </authorList>
    </citation>
    <scope>NUCLEOTIDE SEQUENCE [LARGE SCALE GENOMIC DNA]</scope>
    <source>
        <strain evidence="1">MED-G28</strain>
    </source>
</reference>
<accession>A0A2A5WH65</accession>
<name>A0A2A5WH65_9GAMM</name>
<gene>
    <name evidence="1" type="ORF">CNF02_01970</name>
</gene>
<dbReference type="AlphaFoldDB" id="A0A2A5WH65"/>
<organism evidence="1 2">
    <name type="scientific">OM182 bacterium MED-G28</name>
    <dbReference type="NCBI Taxonomy" id="1986256"/>
    <lineage>
        <taxon>Bacteria</taxon>
        <taxon>Pseudomonadati</taxon>
        <taxon>Pseudomonadota</taxon>
        <taxon>Gammaproteobacteria</taxon>
        <taxon>OMG group</taxon>
        <taxon>OM182 clade</taxon>
    </lineage>
</organism>
<comment type="caution">
    <text evidence="1">The sequence shown here is derived from an EMBL/GenBank/DDBJ whole genome shotgun (WGS) entry which is preliminary data.</text>
</comment>
<dbReference type="EMBL" id="NTJZ01000001">
    <property type="protein sequence ID" value="PDH35496.1"/>
    <property type="molecule type" value="Genomic_DNA"/>
</dbReference>
<evidence type="ECO:0000313" key="1">
    <source>
        <dbReference type="EMBL" id="PDH35496.1"/>
    </source>
</evidence>